<feature type="domain" description="PPM-type phosphatase" evidence="1">
    <location>
        <begin position="1"/>
        <end position="214"/>
    </location>
</feature>
<reference evidence="2" key="2">
    <citation type="submission" date="2020-09" db="EMBL/GenBank/DDBJ databases">
        <authorList>
            <person name="Sun Q."/>
            <person name="Ohkuma M."/>
        </authorList>
    </citation>
    <scope>NUCLEOTIDE SEQUENCE</scope>
    <source>
        <strain evidence="2">JCM 3086</strain>
    </source>
</reference>
<dbReference type="RefSeq" id="WP_189316501.1">
    <property type="nucleotide sequence ID" value="NZ_BMQA01000061.1"/>
</dbReference>
<name>A0A917LCM4_9ACTN</name>
<dbReference type="AlphaFoldDB" id="A0A917LCM4"/>
<dbReference type="InterPro" id="IPR036457">
    <property type="entry name" value="PPM-type-like_dom_sf"/>
</dbReference>
<evidence type="ECO:0000313" key="3">
    <source>
        <dbReference type="Proteomes" id="UP000657574"/>
    </source>
</evidence>
<evidence type="ECO:0000313" key="2">
    <source>
        <dbReference type="EMBL" id="GGJ59711.1"/>
    </source>
</evidence>
<dbReference type="InterPro" id="IPR001932">
    <property type="entry name" value="PPM-type_phosphatase-like_dom"/>
</dbReference>
<gene>
    <name evidence="2" type="ORF">GCM10010121_082960</name>
</gene>
<evidence type="ECO:0000259" key="1">
    <source>
        <dbReference type="PROSITE" id="PS51746"/>
    </source>
</evidence>
<dbReference type="Proteomes" id="UP000657574">
    <property type="component" value="Unassembled WGS sequence"/>
</dbReference>
<dbReference type="Pfam" id="PF00481">
    <property type="entry name" value="PP2C"/>
    <property type="match status" value="1"/>
</dbReference>
<dbReference type="PROSITE" id="PS51746">
    <property type="entry name" value="PPM_2"/>
    <property type="match status" value="1"/>
</dbReference>
<comment type="caution">
    <text evidence="2">The sequence shown here is derived from an EMBL/GenBank/DDBJ whole genome shotgun (WGS) entry which is preliminary data.</text>
</comment>
<accession>A0A917LCM4</accession>
<organism evidence="2 3">
    <name type="scientific">Streptomyces brasiliensis</name>
    <dbReference type="NCBI Taxonomy" id="1954"/>
    <lineage>
        <taxon>Bacteria</taxon>
        <taxon>Bacillati</taxon>
        <taxon>Actinomycetota</taxon>
        <taxon>Actinomycetes</taxon>
        <taxon>Kitasatosporales</taxon>
        <taxon>Streptomycetaceae</taxon>
        <taxon>Streptomyces</taxon>
    </lineage>
</organism>
<sequence>MLLDGIGSSETVREWTRTPARRLAQAAARRGDAEAGLRAVYTAYAAERGSGYGWPKAAAVAAVTAPGHPLTVAWCGDSRAYLIQDGAAHCLTRDHNLRRVIPPCAAHSGGSRNVITSCLGACDSDVEVKSRYGHPAIEAVSRPVGSGRLVLASDGAYEPHEDAGRPFADAVAGDLRMAARRFVKDAVCRSIAATTAVDPNRPYADNATVLLAGLGAPLTR</sequence>
<proteinExistence type="predicted"/>
<reference evidence="2" key="1">
    <citation type="journal article" date="2014" name="Int. J. Syst. Evol. Microbiol.">
        <title>Complete genome sequence of Corynebacterium casei LMG S-19264T (=DSM 44701T), isolated from a smear-ripened cheese.</title>
        <authorList>
            <consortium name="US DOE Joint Genome Institute (JGI-PGF)"/>
            <person name="Walter F."/>
            <person name="Albersmeier A."/>
            <person name="Kalinowski J."/>
            <person name="Ruckert C."/>
        </authorList>
    </citation>
    <scope>NUCLEOTIDE SEQUENCE</scope>
    <source>
        <strain evidence="2">JCM 3086</strain>
    </source>
</reference>
<dbReference type="SUPFAM" id="SSF81606">
    <property type="entry name" value="PP2C-like"/>
    <property type="match status" value="1"/>
</dbReference>
<keyword evidence="3" id="KW-1185">Reference proteome</keyword>
<protein>
    <recommendedName>
        <fullName evidence="1">PPM-type phosphatase domain-containing protein</fullName>
    </recommendedName>
</protein>
<dbReference type="EMBL" id="BMQA01000061">
    <property type="protein sequence ID" value="GGJ59711.1"/>
    <property type="molecule type" value="Genomic_DNA"/>
</dbReference>
<dbReference type="Gene3D" id="3.60.40.10">
    <property type="entry name" value="PPM-type phosphatase domain"/>
    <property type="match status" value="1"/>
</dbReference>